<evidence type="ECO:0000313" key="2">
    <source>
        <dbReference type="EMBL" id="KRN13230.1"/>
    </source>
</evidence>
<dbReference type="Proteomes" id="UP000051521">
    <property type="component" value="Unassembled WGS sequence"/>
</dbReference>
<accession>A0ABR5PVI3</accession>
<keyword evidence="3" id="KW-1185">Reference proteome</keyword>
<dbReference type="EMBL" id="AYZO01000010">
    <property type="protein sequence ID" value="KRN13230.1"/>
    <property type="molecule type" value="Genomic_DNA"/>
</dbReference>
<dbReference type="InterPro" id="IPR029064">
    <property type="entry name" value="Ribosomal_eL30-like_sf"/>
</dbReference>
<organism evidence="2 3">
    <name type="scientific">Lactobacillus gigeriorum DSM 23908 = CRBIP 24.85</name>
    <dbReference type="NCBI Taxonomy" id="1423751"/>
    <lineage>
        <taxon>Bacteria</taxon>
        <taxon>Bacillati</taxon>
        <taxon>Bacillota</taxon>
        <taxon>Bacilli</taxon>
        <taxon>Lactobacillales</taxon>
        <taxon>Lactobacillaceae</taxon>
        <taxon>Lactobacillus</taxon>
    </lineage>
</organism>
<protein>
    <recommendedName>
        <fullName evidence="1">Ribosomal protein eL8/eL30/eS12/Gadd45 domain-containing protein</fullName>
    </recommendedName>
</protein>
<dbReference type="SUPFAM" id="SSF55315">
    <property type="entry name" value="L30e-like"/>
    <property type="match status" value="1"/>
</dbReference>
<evidence type="ECO:0000259" key="1">
    <source>
        <dbReference type="Pfam" id="PF01248"/>
    </source>
</evidence>
<comment type="caution">
    <text evidence="2">The sequence shown here is derived from an EMBL/GenBank/DDBJ whole genome shotgun (WGS) entry which is preliminary data.</text>
</comment>
<dbReference type="Gene3D" id="3.30.1330.30">
    <property type="match status" value="1"/>
</dbReference>
<reference evidence="2 3" key="1">
    <citation type="journal article" date="2015" name="Genome Announc.">
        <title>Expanding the biotechnology potential of lactobacilli through comparative genomics of 213 strains and associated genera.</title>
        <authorList>
            <person name="Sun Z."/>
            <person name="Harris H.M."/>
            <person name="McCann A."/>
            <person name="Guo C."/>
            <person name="Argimon S."/>
            <person name="Zhang W."/>
            <person name="Yang X."/>
            <person name="Jeffery I.B."/>
            <person name="Cooney J.C."/>
            <person name="Kagawa T.F."/>
            <person name="Liu W."/>
            <person name="Song Y."/>
            <person name="Salvetti E."/>
            <person name="Wrobel A."/>
            <person name="Rasinkangas P."/>
            <person name="Parkhill J."/>
            <person name="Rea M.C."/>
            <person name="O'Sullivan O."/>
            <person name="Ritari J."/>
            <person name="Douillard F.P."/>
            <person name="Paul Ross R."/>
            <person name="Yang R."/>
            <person name="Briner A.E."/>
            <person name="Felis G.E."/>
            <person name="de Vos W.M."/>
            <person name="Barrangou R."/>
            <person name="Klaenhammer T.R."/>
            <person name="Caufield P.W."/>
            <person name="Cui Y."/>
            <person name="Zhang H."/>
            <person name="O'Toole P.W."/>
        </authorList>
    </citation>
    <scope>NUCLEOTIDE SEQUENCE [LARGE SCALE GENOMIC DNA]</scope>
    <source>
        <strain evidence="2 3">DSM 23908</strain>
    </source>
</reference>
<feature type="domain" description="Ribosomal protein eL8/eL30/eS12/Gadd45" evidence="1">
    <location>
        <begin position="11"/>
        <end position="98"/>
    </location>
</feature>
<gene>
    <name evidence="2" type="ORF">FC38_GL000220</name>
</gene>
<dbReference type="Pfam" id="PF01248">
    <property type="entry name" value="Ribosomal_L7Ae"/>
    <property type="match status" value="1"/>
</dbReference>
<dbReference type="InterPro" id="IPR004038">
    <property type="entry name" value="Ribosomal_eL8/eL30/eS12/Gad45"/>
</dbReference>
<sequence length="108" mass="11742">MINNLQNREKALNLLGLATKAGKIISGTEMVIAGLEKGKVKLVVVASDLQANTLEKVTRVASKKQIKLVNEFSAEELRHAIGKTRKVLALTDQGFAKALAQKLEKECD</sequence>
<proteinExistence type="predicted"/>
<name>A0ABR5PVI3_9LACO</name>
<evidence type="ECO:0000313" key="3">
    <source>
        <dbReference type="Proteomes" id="UP000051521"/>
    </source>
</evidence>